<dbReference type="InterPro" id="IPR013785">
    <property type="entry name" value="Aldolase_TIM"/>
</dbReference>
<reference evidence="1 2" key="1">
    <citation type="submission" date="2012-06" db="EMBL/GenBank/DDBJ databases">
        <title>Draft genome sequence of Lactobacillus gigeriorum CRBIP 24.85T, isolated from chicken crop.</title>
        <authorList>
            <person name="Cousin S."/>
            <person name="Ma L."/>
            <person name="Creno S."/>
            <person name="Clermont D."/>
            <person name="Loux V."/>
            <person name="Bizet C."/>
            <person name="Bouchier C."/>
        </authorList>
    </citation>
    <scope>NUCLEOTIDE SEQUENCE [LARGE SCALE GENOMIC DNA]</scope>
    <source>
        <strain evidence="2">CRBIP 24.85T</strain>
    </source>
</reference>
<protein>
    <submittedName>
        <fullName evidence="1">Uncharacterized protein</fullName>
    </submittedName>
</protein>
<organism evidence="1 2">
    <name type="scientific">Lactobacillus gigeriorum DSM 23908 = CRBIP 24.85</name>
    <dbReference type="NCBI Taxonomy" id="1423751"/>
    <lineage>
        <taxon>Bacteria</taxon>
        <taxon>Bacillati</taxon>
        <taxon>Bacillota</taxon>
        <taxon>Bacilli</taxon>
        <taxon>Lactobacillales</taxon>
        <taxon>Lactobacillaceae</taxon>
        <taxon>Lactobacillus</taxon>
    </lineage>
</organism>
<evidence type="ECO:0000313" key="2">
    <source>
        <dbReference type="Proteomes" id="UP000009326"/>
    </source>
</evidence>
<comment type="caution">
    <text evidence="1">The sequence shown here is derived from an EMBL/GenBank/DDBJ whole genome shotgun (WGS) entry which is preliminary data.</text>
</comment>
<dbReference type="EMBL" id="CAKC01000065">
    <property type="protein sequence ID" value="CCI87426.1"/>
    <property type="molecule type" value="Genomic_DNA"/>
</dbReference>
<sequence length="44" mass="4961">MRIVIEIYEAIRARTKSNFTVAIKLNAADFTPNGFTAEESLKVM</sequence>
<dbReference type="Gene3D" id="3.20.20.70">
    <property type="entry name" value="Aldolase class I"/>
    <property type="match status" value="1"/>
</dbReference>
<dbReference type="SUPFAM" id="SSF51395">
    <property type="entry name" value="FMN-linked oxidoreductases"/>
    <property type="match status" value="1"/>
</dbReference>
<gene>
    <name evidence="1" type="ORF">BN52_04745</name>
</gene>
<accession>I7LDL7</accession>
<evidence type="ECO:0000313" key="1">
    <source>
        <dbReference type="EMBL" id="CCI87426.1"/>
    </source>
</evidence>
<dbReference type="AlphaFoldDB" id="I7LDL7"/>
<proteinExistence type="predicted"/>
<name>I7LDL7_9LACO</name>
<dbReference type="RefSeq" id="WP_008473645.1">
    <property type="nucleotide sequence ID" value="NZ_AYZO01000025.1"/>
</dbReference>
<dbReference type="Proteomes" id="UP000009326">
    <property type="component" value="Unassembled WGS sequence"/>
</dbReference>